<name>A0A9P1N422_9PELO</name>
<accession>A0A9P1N422</accession>
<evidence type="ECO:0000313" key="4">
    <source>
        <dbReference type="EMBL" id="CAI5450308.1"/>
    </source>
</evidence>
<evidence type="ECO:0000256" key="1">
    <source>
        <dbReference type="SAM" id="MobiDB-lite"/>
    </source>
</evidence>
<evidence type="ECO:0000256" key="3">
    <source>
        <dbReference type="SAM" id="SignalP"/>
    </source>
</evidence>
<feature type="region of interest" description="Disordered" evidence="1">
    <location>
        <begin position="261"/>
        <end position="303"/>
    </location>
</feature>
<comment type="caution">
    <text evidence="4">The sequence shown here is derived from an EMBL/GenBank/DDBJ whole genome shotgun (WGS) entry which is preliminary data.</text>
</comment>
<reference evidence="4" key="1">
    <citation type="submission" date="2022-11" db="EMBL/GenBank/DDBJ databases">
        <authorList>
            <person name="Kikuchi T."/>
        </authorList>
    </citation>
    <scope>NUCLEOTIDE SEQUENCE</scope>
    <source>
        <strain evidence="4">PS1010</strain>
    </source>
</reference>
<feature type="compositionally biased region" description="Basic and acidic residues" evidence="1">
    <location>
        <begin position="281"/>
        <end position="303"/>
    </location>
</feature>
<evidence type="ECO:0000256" key="2">
    <source>
        <dbReference type="SAM" id="Phobius"/>
    </source>
</evidence>
<feature type="signal peptide" evidence="3">
    <location>
        <begin position="1"/>
        <end position="17"/>
    </location>
</feature>
<feature type="chain" id="PRO_5040429956" evidence="3">
    <location>
        <begin position="18"/>
        <end position="303"/>
    </location>
</feature>
<keyword evidence="3" id="KW-0732">Signal</keyword>
<keyword evidence="2" id="KW-0812">Transmembrane</keyword>
<proteinExistence type="predicted"/>
<protein>
    <submittedName>
        <fullName evidence="4">Uncharacterized protein</fullName>
    </submittedName>
</protein>
<evidence type="ECO:0000313" key="5">
    <source>
        <dbReference type="Proteomes" id="UP001152747"/>
    </source>
</evidence>
<sequence length="303" mass="34163">MWFQIVLSLLIGTMICAQDNNPQCRPDKAKSPYHDAHFVFGLDFIKNEPTAWKRYTLKTLACEIPKAKNLLTYALDYGAKNPKMMSSNNFVTSDKTGKKLDKLNENPNNDIEVCDELKKRIKEFRGSPFLNKQANTTYILLLKPDKICSDLNTYLDPKIVRIIFYKAPSNSSLTVMNRIGIEEINKDDQIASEGLVQIAKRITAKSLIPPIDSTKSKSKSKKNGDDHAMLFFISIAVCVIFLLVLIISITISILKRRKLKKSKKGAKNVENGTGKTKKMSKNKEKGSQQSKPEVETEDAPKTM</sequence>
<organism evidence="4 5">
    <name type="scientific">Caenorhabditis angaria</name>
    <dbReference type="NCBI Taxonomy" id="860376"/>
    <lineage>
        <taxon>Eukaryota</taxon>
        <taxon>Metazoa</taxon>
        <taxon>Ecdysozoa</taxon>
        <taxon>Nematoda</taxon>
        <taxon>Chromadorea</taxon>
        <taxon>Rhabditida</taxon>
        <taxon>Rhabditina</taxon>
        <taxon>Rhabditomorpha</taxon>
        <taxon>Rhabditoidea</taxon>
        <taxon>Rhabditidae</taxon>
        <taxon>Peloderinae</taxon>
        <taxon>Caenorhabditis</taxon>
    </lineage>
</organism>
<gene>
    <name evidence="4" type="ORF">CAMP_LOCUS12945</name>
</gene>
<dbReference type="AlphaFoldDB" id="A0A9P1N422"/>
<keyword evidence="2" id="KW-0472">Membrane</keyword>
<keyword evidence="2" id="KW-1133">Transmembrane helix</keyword>
<keyword evidence="5" id="KW-1185">Reference proteome</keyword>
<dbReference type="EMBL" id="CANHGI010000005">
    <property type="protein sequence ID" value="CAI5450308.1"/>
    <property type="molecule type" value="Genomic_DNA"/>
</dbReference>
<dbReference type="Proteomes" id="UP001152747">
    <property type="component" value="Unassembled WGS sequence"/>
</dbReference>
<feature type="transmembrane region" description="Helical" evidence="2">
    <location>
        <begin position="228"/>
        <end position="254"/>
    </location>
</feature>